<reference evidence="2" key="1">
    <citation type="submission" date="2022-03" db="EMBL/GenBank/DDBJ databases">
        <title>Genomic analyses of argali, domestic sheep and their hybrids provide insights into chromosomal evolution, heterosis and genetic basis of agronomic traits.</title>
        <authorList>
            <person name="Li M."/>
        </authorList>
    </citation>
    <scope>NUCLEOTIDE SEQUENCE</scope>
    <source>
        <strain evidence="2">CAU-MHL-2022a</strain>
        <tissue evidence="2">Skin</tissue>
    </source>
</reference>
<proteinExistence type="predicted"/>
<protein>
    <submittedName>
        <fullName evidence="2">Uncharacterized protein</fullName>
    </submittedName>
</protein>
<feature type="region of interest" description="Disordered" evidence="1">
    <location>
        <begin position="45"/>
        <end position="64"/>
    </location>
</feature>
<comment type="caution">
    <text evidence="2">The sequence shown here is derived from an EMBL/GenBank/DDBJ whole genome shotgun (WGS) entry which is preliminary data.</text>
</comment>
<accession>A0AAD4YF01</accession>
<evidence type="ECO:0000256" key="1">
    <source>
        <dbReference type="SAM" id="MobiDB-lite"/>
    </source>
</evidence>
<evidence type="ECO:0000313" key="2">
    <source>
        <dbReference type="EMBL" id="KAI4545518.1"/>
    </source>
</evidence>
<dbReference type="AlphaFoldDB" id="A0AAD4YF01"/>
<keyword evidence="3" id="KW-1185">Reference proteome</keyword>
<feature type="compositionally biased region" description="Polar residues" evidence="1">
    <location>
        <begin position="54"/>
        <end position="64"/>
    </location>
</feature>
<dbReference type="EMBL" id="JAKZEL010000003">
    <property type="protein sequence ID" value="KAI4545518.1"/>
    <property type="molecule type" value="Genomic_DNA"/>
</dbReference>
<gene>
    <name evidence="2" type="ORF">MG293_005784</name>
</gene>
<evidence type="ECO:0000313" key="3">
    <source>
        <dbReference type="Proteomes" id="UP001214576"/>
    </source>
</evidence>
<organism evidence="2 3">
    <name type="scientific">Ovis ammon polii</name>
    <dbReference type="NCBI Taxonomy" id="230172"/>
    <lineage>
        <taxon>Eukaryota</taxon>
        <taxon>Metazoa</taxon>
        <taxon>Chordata</taxon>
        <taxon>Craniata</taxon>
        <taxon>Vertebrata</taxon>
        <taxon>Euteleostomi</taxon>
        <taxon>Mammalia</taxon>
        <taxon>Eutheria</taxon>
        <taxon>Laurasiatheria</taxon>
        <taxon>Artiodactyla</taxon>
        <taxon>Ruminantia</taxon>
        <taxon>Pecora</taxon>
        <taxon>Bovidae</taxon>
        <taxon>Caprinae</taxon>
        <taxon>Ovis</taxon>
    </lineage>
</organism>
<dbReference type="Proteomes" id="UP001214576">
    <property type="component" value="Unassembled WGS sequence"/>
</dbReference>
<sequence length="149" mass="17039">MDDLKEDMDLHMNSSKASKSHQLIRVPVFPYDELESNVSFQKTDMNSRNDQKMTKSNGVGSETRNAGELEGLLGILRAEFKEEMSDVELFRGIQPVHQNGISEGKVPHAFIPEPLEINEKHDLEGKESYHCSVPQYDWKNKMQVNMLAF</sequence>
<name>A0AAD4YF01_OVIAM</name>